<keyword evidence="2" id="KW-0472">Membrane</keyword>
<keyword evidence="2" id="KW-1133">Transmembrane helix</keyword>
<accession>A0A317N659</accession>
<comment type="caution">
    <text evidence="3">The sequence shown here is derived from an EMBL/GenBank/DDBJ whole genome shotgun (WGS) entry which is preliminary data.</text>
</comment>
<sequence length="161" mass="16948">MTQLIKVYTPVKRVPTMIGKSQNGQKLPFGPYTIPQVAGGIILLVSTAACSMALPTNPAVTFLVGVAVTVVTVFLLGLVPFTGIRISSRVLWVGRLLVFRAPVSASGMPVDSESVRHSLFIEESVVVVLPDNASRRAGSGDARSAGGWAAVRGSGSETRER</sequence>
<keyword evidence="2" id="KW-0812">Transmembrane</keyword>
<dbReference type="RefSeq" id="WP_186817353.1">
    <property type="nucleotide sequence ID" value="NZ_QGTL01000013.1"/>
</dbReference>
<dbReference type="AlphaFoldDB" id="A0A317N659"/>
<evidence type="ECO:0000256" key="2">
    <source>
        <dbReference type="SAM" id="Phobius"/>
    </source>
</evidence>
<feature type="transmembrane region" description="Helical" evidence="2">
    <location>
        <begin position="60"/>
        <end position="79"/>
    </location>
</feature>
<evidence type="ECO:0000313" key="4">
    <source>
        <dbReference type="Proteomes" id="UP000246410"/>
    </source>
</evidence>
<gene>
    <name evidence="3" type="ORF">DFR69_113173</name>
</gene>
<evidence type="ECO:0000313" key="3">
    <source>
        <dbReference type="EMBL" id="PWV70459.1"/>
    </source>
</evidence>
<evidence type="ECO:0000256" key="1">
    <source>
        <dbReference type="SAM" id="MobiDB-lite"/>
    </source>
</evidence>
<organism evidence="3 4">
    <name type="scientific">Nocardia neocaledoniensis</name>
    <dbReference type="NCBI Taxonomy" id="236511"/>
    <lineage>
        <taxon>Bacteria</taxon>
        <taxon>Bacillati</taxon>
        <taxon>Actinomycetota</taxon>
        <taxon>Actinomycetes</taxon>
        <taxon>Mycobacteriales</taxon>
        <taxon>Nocardiaceae</taxon>
        <taxon>Nocardia</taxon>
    </lineage>
</organism>
<feature type="region of interest" description="Disordered" evidence="1">
    <location>
        <begin position="135"/>
        <end position="161"/>
    </location>
</feature>
<protein>
    <submittedName>
        <fullName evidence="3">Uncharacterized protein</fullName>
    </submittedName>
</protein>
<proteinExistence type="predicted"/>
<feature type="compositionally biased region" description="Low complexity" evidence="1">
    <location>
        <begin position="135"/>
        <end position="150"/>
    </location>
</feature>
<dbReference type="EMBL" id="QGTL01000013">
    <property type="protein sequence ID" value="PWV70459.1"/>
    <property type="molecule type" value="Genomic_DNA"/>
</dbReference>
<keyword evidence="4" id="KW-1185">Reference proteome</keyword>
<name>A0A317N659_9NOCA</name>
<reference evidence="3 4" key="1">
    <citation type="submission" date="2018-05" db="EMBL/GenBank/DDBJ databases">
        <title>Genomic Encyclopedia of Type Strains, Phase IV (KMG-IV): sequencing the most valuable type-strain genomes for metagenomic binning, comparative biology and taxonomic classification.</title>
        <authorList>
            <person name="Goeker M."/>
        </authorList>
    </citation>
    <scope>NUCLEOTIDE SEQUENCE [LARGE SCALE GENOMIC DNA]</scope>
    <source>
        <strain evidence="3 4">DSM 44717</strain>
    </source>
</reference>
<feature type="transmembrane region" description="Helical" evidence="2">
    <location>
        <begin position="32"/>
        <end position="54"/>
    </location>
</feature>
<dbReference type="Proteomes" id="UP000246410">
    <property type="component" value="Unassembled WGS sequence"/>
</dbReference>